<evidence type="ECO:0000256" key="4">
    <source>
        <dbReference type="ARBA" id="ARBA00023002"/>
    </source>
</evidence>
<keyword evidence="2" id="KW-0285">Flavoprotein</keyword>
<evidence type="ECO:0000256" key="1">
    <source>
        <dbReference type="ARBA" id="ARBA00007992"/>
    </source>
</evidence>
<dbReference type="OrthoDB" id="16820at2759"/>
<dbReference type="PANTHER" id="PTHR13789">
    <property type="entry name" value="MONOOXYGENASE"/>
    <property type="match status" value="1"/>
</dbReference>
<dbReference type="InterPro" id="IPR036188">
    <property type="entry name" value="FAD/NAD-bd_sf"/>
</dbReference>
<gene>
    <name evidence="7" type="ORF">CB0940_10338</name>
    <name evidence="8" type="ORF">RHO25_011712</name>
</gene>
<dbReference type="AlphaFoldDB" id="A0A2G5HU66"/>
<evidence type="ECO:0000256" key="5">
    <source>
        <dbReference type="ARBA" id="ARBA00023033"/>
    </source>
</evidence>
<proteinExistence type="inferred from homology"/>
<keyword evidence="5" id="KW-0503">Monooxygenase</keyword>
<dbReference type="Pfam" id="PF01494">
    <property type="entry name" value="FAD_binding_3"/>
    <property type="match status" value="1"/>
</dbReference>
<dbReference type="Proteomes" id="UP001302367">
    <property type="component" value="Chromosome 8"/>
</dbReference>
<evidence type="ECO:0000313" key="7">
    <source>
        <dbReference type="EMBL" id="PIA95762.1"/>
    </source>
</evidence>
<protein>
    <recommendedName>
        <fullName evidence="6">FAD-binding domain-containing protein</fullName>
    </recommendedName>
</protein>
<organism evidence="7 9">
    <name type="scientific">Cercospora beticola</name>
    <name type="common">Sugarbeet leaf spot fungus</name>
    <dbReference type="NCBI Taxonomy" id="122368"/>
    <lineage>
        <taxon>Eukaryota</taxon>
        <taxon>Fungi</taxon>
        <taxon>Dikarya</taxon>
        <taxon>Ascomycota</taxon>
        <taxon>Pezizomycotina</taxon>
        <taxon>Dothideomycetes</taxon>
        <taxon>Dothideomycetidae</taxon>
        <taxon>Mycosphaerellales</taxon>
        <taxon>Mycosphaerellaceae</taxon>
        <taxon>Cercospora</taxon>
    </lineage>
</organism>
<evidence type="ECO:0000313" key="8">
    <source>
        <dbReference type="EMBL" id="WPB07052.1"/>
    </source>
</evidence>
<dbReference type="InterPro" id="IPR050493">
    <property type="entry name" value="FAD-dep_Monooxygenase_BioMet"/>
</dbReference>
<keyword evidence="4" id="KW-0560">Oxidoreductase</keyword>
<evidence type="ECO:0000259" key="6">
    <source>
        <dbReference type="Pfam" id="PF01494"/>
    </source>
</evidence>
<evidence type="ECO:0000313" key="10">
    <source>
        <dbReference type="Proteomes" id="UP001302367"/>
    </source>
</evidence>
<dbReference type="PANTHER" id="PTHR13789:SF316">
    <property type="entry name" value="FAD-BINDING DOMAIN-CONTAINING PROTEIN"/>
    <property type="match status" value="1"/>
</dbReference>
<dbReference type="InterPro" id="IPR002938">
    <property type="entry name" value="FAD-bd"/>
</dbReference>
<dbReference type="GO" id="GO:0004497">
    <property type="term" value="F:monooxygenase activity"/>
    <property type="evidence" value="ECO:0007669"/>
    <property type="project" value="UniProtKB-KW"/>
</dbReference>
<keyword evidence="3" id="KW-0274">FAD</keyword>
<reference evidence="8 10" key="2">
    <citation type="submission" date="2023-09" db="EMBL/GenBank/DDBJ databases">
        <title>Complete-Gapless Cercospora beticola genome.</title>
        <authorList>
            <person name="Wyatt N.A."/>
            <person name="Spanner R.E."/>
            <person name="Bolton M.D."/>
        </authorList>
    </citation>
    <scope>NUCLEOTIDE SEQUENCE [LARGE SCALE GENOMIC DNA]</scope>
    <source>
        <strain evidence="8">Cb09-40</strain>
    </source>
</reference>
<keyword evidence="10" id="KW-1185">Reference proteome</keyword>
<sequence>MAGYLDSVTIIGAGLGGCALGLALSARDIPVTIYESRPEVSGVIPSGVILTPNGLRILDRLGVYERIKDRCYVTTDRIFLNEAGEITKKVPLGGPEVNGYWNHRIWRGLLLDEMRLMLKERNVPIHYNSKFNGIVSEDPSTGVTFLINNTPHQTSLLIGSDGIYSTLRTHLSPTTQPTYTGLLGILAHIPWSSVSWPSPDFPGNATLQGKPASIFWIAEDPPSTHPSPQIMIGLQTQHSQEYSRTDLESLQNDKSRLLQFYKKSYSEHGPLARSIIDAIEQYKETLYIWPFMKMPKMSTWYSTKCSGRIILVGDGAHALPPSSGQGVNQALEDVYSLVLVLEEASKGFTSNDGDGKEGLLEALEFWQKIRQDRIDAIYDWTMNTNNVNRLPEAEREKLMKEGKMRVGEGDDTRWLFGYDYDEVVKDWIEKRKEKNR</sequence>
<feature type="domain" description="FAD-binding" evidence="6">
    <location>
        <begin position="7"/>
        <end position="348"/>
    </location>
</feature>
<reference evidence="7 9" key="1">
    <citation type="submission" date="2015-10" db="EMBL/GenBank/DDBJ databases">
        <title>The cercosporin biosynthetic gene cluster was horizontally transferred to several fungal lineages and shown to be expanded in Cercospora beticola based on microsynteny with recipient genomes.</title>
        <authorList>
            <person name="De Jonge R."/>
            <person name="Ebert M.K."/>
            <person name="Suttle J.C."/>
            <person name="Jurick Ii W.M."/>
            <person name="Secor G.A."/>
            <person name="Thomma B.P."/>
            <person name="Van De Peer Y."/>
            <person name="Bolton M.D."/>
        </authorList>
    </citation>
    <scope>NUCLEOTIDE SEQUENCE [LARGE SCALE GENOMIC DNA]</scope>
    <source>
        <strain evidence="7 9">09-40</strain>
    </source>
</reference>
<evidence type="ECO:0000256" key="3">
    <source>
        <dbReference type="ARBA" id="ARBA00022827"/>
    </source>
</evidence>
<evidence type="ECO:0000313" key="9">
    <source>
        <dbReference type="Proteomes" id="UP000230605"/>
    </source>
</evidence>
<comment type="similarity">
    <text evidence="1">Belongs to the paxM FAD-dependent monooxygenase family.</text>
</comment>
<dbReference type="EMBL" id="LKMD01000103">
    <property type="protein sequence ID" value="PIA95762.1"/>
    <property type="molecule type" value="Genomic_DNA"/>
</dbReference>
<dbReference type="PRINTS" id="PR00420">
    <property type="entry name" value="RNGMNOXGNASE"/>
</dbReference>
<dbReference type="EMBL" id="CP134191">
    <property type="protein sequence ID" value="WPB07052.1"/>
    <property type="molecule type" value="Genomic_DNA"/>
</dbReference>
<evidence type="ECO:0000256" key="2">
    <source>
        <dbReference type="ARBA" id="ARBA00022630"/>
    </source>
</evidence>
<dbReference type="SUPFAM" id="SSF51905">
    <property type="entry name" value="FAD/NAD(P)-binding domain"/>
    <property type="match status" value="1"/>
</dbReference>
<name>A0A2G5HU66_CERBT</name>
<dbReference type="Proteomes" id="UP000230605">
    <property type="component" value="Chromosome 8"/>
</dbReference>
<dbReference type="Gene3D" id="3.50.50.60">
    <property type="entry name" value="FAD/NAD(P)-binding domain"/>
    <property type="match status" value="1"/>
</dbReference>
<accession>A0A2G5HU66</accession>
<dbReference type="GO" id="GO:0071949">
    <property type="term" value="F:FAD binding"/>
    <property type="evidence" value="ECO:0007669"/>
    <property type="project" value="InterPro"/>
</dbReference>